<organism evidence="2 3">
    <name type="scientific">Pseudomonas triclosanedens</name>
    <dbReference type="NCBI Taxonomy" id="2961893"/>
    <lineage>
        <taxon>Bacteria</taxon>
        <taxon>Pseudomonadati</taxon>
        <taxon>Pseudomonadota</taxon>
        <taxon>Gammaproteobacteria</taxon>
        <taxon>Pseudomonadales</taxon>
        <taxon>Pseudomonadaceae</taxon>
        <taxon>Pseudomonas</taxon>
    </lineage>
</organism>
<name>A0ABY7A0M2_9PSED</name>
<dbReference type="EMBL" id="CP113432">
    <property type="protein sequence ID" value="WAI49830.1"/>
    <property type="molecule type" value="Genomic_DNA"/>
</dbReference>
<dbReference type="RefSeq" id="WP_254469821.1">
    <property type="nucleotide sequence ID" value="NZ_CP113432.1"/>
</dbReference>
<evidence type="ECO:0000256" key="1">
    <source>
        <dbReference type="SAM" id="SignalP"/>
    </source>
</evidence>
<keyword evidence="1" id="KW-0732">Signal</keyword>
<dbReference type="Proteomes" id="UP001163624">
    <property type="component" value="Chromosome"/>
</dbReference>
<sequence length="192" mass="21622">MMKKYRIALLACLCLHLTGCISYSHQQQADAKVWPVQSDQPLHSVRIKITTDHQFNGKPTQGGFNVPRLEDLLVKEYRASQAFSKIDLGQGDADVYAKVQVSNHETGSMALAIISGATLLVIPGTFDNEWIMETRFYDANGKEQGRVVKRERTTTWMQLLLVFAVPFNESVDPVLAKLTRSTLEEAQQRKLL</sequence>
<evidence type="ECO:0000313" key="3">
    <source>
        <dbReference type="Proteomes" id="UP001163624"/>
    </source>
</evidence>
<feature type="chain" id="PRO_5045543834" description="Lipoprotein" evidence="1">
    <location>
        <begin position="30"/>
        <end position="192"/>
    </location>
</feature>
<reference evidence="2" key="1">
    <citation type="submission" date="2022-11" db="EMBL/GenBank/DDBJ databases">
        <title>Pseudomonas triclosanedens sp. nov., a triclosan degrader isolated from activated sludge.</title>
        <authorList>
            <person name="Yin Y."/>
            <person name="Lu Z."/>
        </authorList>
    </citation>
    <scope>NUCLEOTIDE SEQUENCE</scope>
    <source>
        <strain evidence="2">ZM23</strain>
    </source>
</reference>
<feature type="signal peptide" evidence="1">
    <location>
        <begin position="1"/>
        <end position="29"/>
    </location>
</feature>
<protein>
    <recommendedName>
        <fullName evidence="4">Lipoprotein</fullName>
    </recommendedName>
</protein>
<evidence type="ECO:0008006" key="4">
    <source>
        <dbReference type="Google" id="ProtNLM"/>
    </source>
</evidence>
<gene>
    <name evidence="2" type="ORF">OU419_00765</name>
</gene>
<accession>A0ABY7A0M2</accession>
<evidence type="ECO:0000313" key="2">
    <source>
        <dbReference type="EMBL" id="WAI49830.1"/>
    </source>
</evidence>
<keyword evidence="3" id="KW-1185">Reference proteome</keyword>
<proteinExistence type="predicted"/>